<dbReference type="AlphaFoldDB" id="A0A016VL48"/>
<sequence>MDSVLALYSEIQTAVDKRCDRGAAFLGRDTRALHVDSGCLLLPAAENLSATQQQTTRASMQLPCVSARERRARSRPLSTAVWSSP</sequence>
<keyword evidence="2" id="KW-1185">Reference proteome</keyword>
<dbReference type="EMBL" id="JARK01001344">
    <property type="protein sequence ID" value="EYC28001.1"/>
    <property type="molecule type" value="Genomic_DNA"/>
</dbReference>
<gene>
    <name evidence="1" type="primary">Acey_s0008.g282</name>
    <name evidence="1" type="ORF">Y032_0008g282</name>
</gene>
<evidence type="ECO:0000313" key="2">
    <source>
        <dbReference type="Proteomes" id="UP000024635"/>
    </source>
</evidence>
<comment type="caution">
    <text evidence="1">The sequence shown here is derived from an EMBL/GenBank/DDBJ whole genome shotgun (WGS) entry which is preliminary data.</text>
</comment>
<reference evidence="2" key="1">
    <citation type="journal article" date="2015" name="Nat. Genet.">
        <title>The genome and transcriptome of the zoonotic hookworm Ancylostoma ceylanicum identify infection-specific gene families.</title>
        <authorList>
            <person name="Schwarz E.M."/>
            <person name="Hu Y."/>
            <person name="Antoshechkin I."/>
            <person name="Miller M.M."/>
            <person name="Sternberg P.W."/>
            <person name="Aroian R.V."/>
        </authorList>
    </citation>
    <scope>NUCLEOTIDE SEQUENCE</scope>
    <source>
        <strain evidence="2">HY135</strain>
    </source>
</reference>
<dbReference type="Proteomes" id="UP000024635">
    <property type="component" value="Unassembled WGS sequence"/>
</dbReference>
<name>A0A016VL48_9BILA</name>
<organism evidence="1 2">
    <name type="scientific">Ancylostoma ceylanicum</name>
    <dbReference type="NCBI Taxonomy" id="53326"/>
    <lineage>
        <taxon>Eukaryota</taxon>
        <taxon>Metazoa</taxon>
        <taxon>Ecdysozoa</taxon>
        <taxon>Nematoda</taxon>
        <taxon>Chromadorea</taxon>
        <taxon>Rhabditida</taxon>
        <taxon>Rhabditina</taxon>
        <taxon>Rhabditomorpha</taxon>
        <taxon>Strongyloidea</taxon>
        <taxon>Ancylostomatidae</taxon>
        <taxon>Ancylostomatinae</taxon>
        <taxon>Ancylostoma</taxon>
    </lineage>
</organism>
<protein>
    <submittedName>
        <fullName evidence="1">Uncharacterized protein</fullName>
    </submittedName>
</protein>
<proteinExistence type="predicted"/>
<accession>A0A016VL48</accession>
<evidence type="ECO:0000313" key="1">
    <source>
        <dbReference type="EMBL" id="EYC28001.1"/>
    </source>
</evidence>